<dbReference type="Pfam" id="PF05721">
    <property type="entry name" value="PhyH"/>
    <property type="match status" value="1"/>
</dbReference>
<dbReference type="EMBL" id="NEDP02004182">
    <property type="protein sequence ID" value="OWF46509.1"/>
    <property type="molecule type" value="Genomic_DNA"/>
</dbReference>
<accession>A0A210QCR4</accession>
<organism evidence="2 3">
    <name type="scientific">Mizuhopecten yessoensis</name>
    <name type="common">Japanese scallop</name>
    <name type="synonym">Patinopecten yessoensis</name>
    <dbReference type="NCBI Taxonomy" id="6573"/>
    <lineage>
        <taxon>Eukaryota</taxon>
        <taxon>Metazoa</taxon>
        <taxon>Spiralia</taxon>
        <taxon>Lophotrochozoa</taxon>
        <taxon>Mollusca</taxon>
        <taxon>Bivalvia</taxon>
        <taxon>Autobranchia</taxon>
        <taxon>Pteriomorphia</taxon>
        <taxon>Pectinida</taxon>
        <taxon>Pectinoidea</taxon>
        <taxon>Pectinidae</taxon>
        <taxon>Mizuhopecten</taxon>
    </lineage>
</organism>
<sequence length="213" mass="23730">MMEGQKDQEVLVESFKQNGYILKSDILTKEETECYLKGFLDYENRLGGKVTGTYRFKAHLLLPWLHDLVTHPKVVDLVCQLLGPDVVCWSTDLFPKDPGSGKSCGWHQDSTYIGMDPPDALTVWVALTDSNIDNGCVEFSSKSHLKGQLDHTNTMSDKSMLLYGQEIPVEVEKSTIVSAELTAGQASVHHVMTVHSSGPNNSKCRIFNENLQI</sequence>
<dbReference type="SUPFAM" id="SSF51197">
    <property type="entry name" value="Clavaminate synthase-like"/>
    <property type="match status" value="1"/>
</dbReference>
<gene>
    <name evidence="2" type="ORF">KP79_PYT05253</name>
</gene>
<protein>
    <submittedName>
        <fullName evidence="2">Alpha-ketoglutarate-dependent hypophosphite dioxygenase</fullName>
    </submittedName>
</protein>
<dbReference type="GO" id="GO:0051213">
    <property type="term" value="F:dioxygenase activity"/>
    <property type="evidence" value="ECO:0007669"/>
    <property type="project" value="UniProtKB-KW"/>
</dbReference>
<reference evidence="2 3" key="1">
    <citation type="journal article" date="2017" name="Nat. Ecol. Evol.">
        <title>Scallop genome provides insights into evolution of bilaterian karyotype and development.</title>
        <authorList>
            <person name="Wang S."/>
            <person name="Zhang J."/>
            <person name="Jiao W."/>
            <person name="Li J."/>
            <person name="Xun X."/>
            <person name="Sun Y."/>
            <person name="Guo X."/>
            <person name="Huan P."/>
            <person name="Dong B."/>
            <person name="Zhang L."/>
            <person name="Hu X."/>
            <person name="Sun X."/>
            <person name="Wang J."/>
            <person name="Zhao C."/>
            <person name="Wang Y."/>
            <person name="Wang D."/>
            <person name="Huang X."/>
            <person name="Wang R."/>
            <person name="Lv J."/>
            <person name="Li Y."/>
            <person name="Zhang Z."/>
            <person name="Liu B."/>
            <person name="Lu W."/>
            <person name="Hui Y."/>
            <person name="Liang J."/>
            <person name="Zhou Z."/>
            <person name="Hou R."/>
            <person name="Li X."/>
            <person name="Liu Y."/>
            <person name="Li H."/>
            <person name="Ning X."/>
            <person name="Lin Y."/>
            <person name="Zhao L."/>
            <person name="Xing Q."/>
            <person name="Dou J."/>
            <person name="Li Y."/>
            <person name="Mao J."/>
            <person name="Guo H."/>
            <person name="Dou H."/>
            <person name="Li T."/>
            <person name="Mu C."/>
            <person name="Jiang W."/>
            <person name="Fu Q."/>
            <person name="Fu X."/>
            <person name="Miao Y."/>
            <person name="Liu J."/>
            <person name="Yu Q."/>
            <person name="Li R."/>
            <person name="Liao H."/>
            <person name="Li X."/>
            <person name="Kong Y."/>
            <person name="Jiang Z."/>
            <person name="Chourrout D."/>
            <person name="Li R."/>
            <person name="Bao Z."/>
        </authorList>
    </citation>
    <scope>NUCLEOTIDE SEQUENCE [LARGE SCALE GENOMIC DNA]</scope>
    <source>
        <strain evidence="2 3">PY_sf001</strain>
    </source>
</reference>
<dbReference type="Gene3D" id="2.60.120.620">
    <property type="entry name" value="q2cbj1_9rhob like domain"/>
    <property type="match status" value="1"/>
</dbReference>
<comment type="caution">
    <text evidence="2">The sequence shown here is derived from an EMBL/GenBank/DDBJ whole genome shotgun (WGS) entry which is preliminary data.</text>
</comment>
<comment type="cofactor">
    <cofactor evidence="1">
        <name>Fe cation</name>
        <dbReference type="ChEBI" id="CHEBI:24875"/>
    </cofactor>
</comment>
<dbReference type="Proteomes" id="UP000242188">
    <property type="component" value="Unassembled WGS sequence"/>
</dbReference>
<evidence type="ECO:0000256" key="1">
    <source>
        <dbReference type="ARBA" id="ARBA00001962"/>
    </source>
</evidence>
<evidence type="ECO:0000313" key="2">
    <source>
        <dbReference type="EMBL" id="OWF46509.1"/>
    </source>
</evidence>
<dbReference type="AlphaFoldDB" id="A0A210QCR4"/>
<keyword evidence="3" id="KW-1185">Reference proteome</keyword>
<keyword evidence="2" id="KW-0560">Oxidoreductase</keyword>
<name>A0A210QCR4_MIZYE</name>
<evidence type="ECO:0000313" key="3">
    <source>
        <dbReference type="Proteomes" id="UP000242188"/>
    </source>
</evidence>
<dbReference type="PANTHER" id="PTHR20883:SF48">
    <property type="entry name" value="ECTOINE DIOXYGENASE"/>
    <property type="match status" value="1"/>
</dbReference>
<dbReference type="GO" id="GO:0046872">
    <property type="term" value="F:metal ion binding"/>
    <property type="evidence" value="ECO:0007669"/>
    <property type="project" value="UniProtKB-ARBA"/>
</dbReference>
<dbReference type="InterPro" id="IPR008775">
    <property type="entry name" value="Phytyl_CoA_dOase-like"/>
</dbReference>
<dbReference type="OrthoDB" id="445007at2759"/>
<proteinExistence type="predicted"/>
<keyword evidence="2" id="KW-0223">Dioxygenase</keyword>
<dbReference type="PANTHER" id="PTHR20883">
    <property type="entry name" value="PHYTANOYL-COA DIOXYGENASE DOMAIN CONTAINING 1"/>
    <property type="match status" value="1"/>
</dbReference>